<evidence type="ECO:0000313" key="1">
    <source>
        <dbReference type="EMBL" id="MBR8644703.1"/>
    </source>
</evidence>
<accession>A0A941J2I7</accession>
<comment type="caution">
    <text evidence="1">The sequence shown here is derived from an EMBL/GenBank/DDBJ whole genome shotgun (WGS) entry which is preliminary data.</text>
</comment>
<dbReference type="AlphaFoldDB" id="A0A941J2I7"/>
<dbReference type="Proteomes" id="UP000680045">
    <property type="component" value="Unassembled WGS sequence"/>
</dbReference>
<dbReference type="InterPro" id="IPR029016">
    <property type="entry name" value="GAF-like_dom_sf"/>
</dbReference>
<gene>
    <name evidence="1" type="ORF">KEH51_10325</name>
</gene>
<organism evidence="1 2">
    <name type="scientific">Peribacillus frigoritolerans</name>
    <dbReference type="NCBI Taxonomy" id="450367"/>
    <lineage>
        <taxon>Bacteria</taxon>
        <taxon>Bacillati</taxon>
        <taxon>Bacillota</taxon>
        <taxon>Bacilli</taxon>
        <taxon>Bacillales</taxon>
        <taxon>Bacillaceae</taxon>
        <taxon>Peribacillus</taxon>
    </lineage>
</organism>
<reference evidence="1" key="1">
    <citation type="submission" date="2021-04" db="EMBL/GenBank/DDBJ databases">
        <title>Whole genome sequencing of Enterococci isolates from hospitalized patients.</title>
        <authorList>
            <person name="Ogoti B.M."/>
            <person name="Onyambu F.G."/>
        </authorList>
    </citation>
    <scope>NUCLEOTIDE SEQUENCE</scope>
    <source>
        <strain evidence="1">242</strain>
    </source>
</reference>
<sequence length="64" mass="7246">MEIHREAQSSLRELVNDFGEAVHIGILEGTETVYLDKNGKLTSSPFIFPHTERIIQHIALDAEK</sequence>
<name>A0A941J2I7_9BACI</name>
<evidence type="ECO:0000313" key="2">
    <source>
        <dbReference type="Proteomes" id="UP000680045"/>
    </source>
</evidence>
<dbReference type="Gene3D" id="3.30.450.40">
    <property type="match status" value="1"/>
</dbReference>
<proteinExistence type="predicted"/>
<dbReference type="EMBL" id="JAGTPW010000015">
    <property type="protein sequence ID" value="MBR8644703.1"/>
    <property type="molecule type" value="Genomic_DNA"/>
</dbReference>
<protein>
    <submittedName>
        <fullName evidence="1">Uncharacterized protein</fullName>
    </submittedName>
</protein>
<dbReference type="SUPFAM" id="SSF55781">
    <property type="entry name" value="GAF domain-like"/>
    <property type="match status" value="1"/>
</dbReference>